<feature type="domain" description="Protein kinase" evidence="21">
    <location>
        <begin position="640"/>
        <end position="923"/>
    </location>
</feature>
<dbReference type="InterPro" id="IPR017441">
    <property type="entry name" value="Protein_kinase_ATP_BS"/>
</dbReference>
<dbReference type="OrthoDB" id="2020077at2759"/>
<feature type="binding site" evidence="19">
    <location>
        <position position="668"/>
    </location>
    <ligand>
        <name>ATP</name>
        <dbReference type="ChEBI" id="CHEBI:30616"/>
    </ligand>
</feature>
<keyword evidence="14 19" id="KW-0067">ATP-binding</keyword>
<evidence type="ECO:0000256" key="7">
    <source>
        <dbReference type="ARBA" id="ARBA00022614"/>
    </source>
</evidence>
<dbReference type="PANTHER" id="PTHR45974">
    <property type="entry name" value="RECEPTOR-LIKE PROTEIN 55"/>
    <property type="match status" value="1"/>
</dbReference>
<evidence type="ECO:0000256" key="17">
    <source>
        <dbReference type="ARBA" id="ARBA00023170"/>
    </source>
</evidence>
<keyword evidence="17" id="KW-0675">Receptor</keyword>
<evidence type="ECO:0000256" key="5">
    <source>
        <dbReference type="ARBA" id="ARBA00022475"/>
    </source>
</evidence>
<accession>A0A8T2UI59</accession>
<evidence type="ECO:0000256" key="15">
    <source>
        <dbReference type="ARBA" id="ARBA00022989"/>
    </source>
</evidence>
<dbReference type="InterPro" id="IPR001611">
    <property type="entry name" value="Leu-rich_rpt"/>
</dbReference>
<comment type="subcellular location">
    <subcellularLocation>
        <location evidence="1">Cell membrane</location>
    </subcellularLocation>
    <subcellularLocation>
        <location evidence="2">Membrane</location>
        <topology evidence="2">Single-pass type I membrane protein</topology>
    </subcellularLocation>
</comment>
<proteinExistence type="inferred from homology"/>
<dbReference type="GO" id="GO:0004674">
    <property type="term" value="F:protein serine/threonine kinase activity"/>
    <property type="evidence" value="ECO:0007669"/>
    <property type="project" value="UniProtKB-KW"/>
</dbReference>
<dbReference type="PANTHER" id="PTHR45974:SF134">
    <property type="entry name" value="OS01G0960400 PROTEIN"/>
    <property type="match status" value="1"/>
</dbReference>
<dbReference type="SUPFAM" id="SSF56112">
    <property type="entry name" value="Protein kinase-like (PK-like)"/>
    <property type="match status" value="1"/>
</dbReference>
<dbReference type="FunFam" id="1.10.510.10:FF:000453">
    <property type="entry name" value="LRR receptor-like serine/threonine-protein kinase HSL2"/>
    <property type="match status" value="1"/>
</dbReference>
<dbReference type="PROSITE" id="PS00108">
    <property type="entry name" value="PROTEIN_KINASE_ST"/>
    <property type="match status" value="1"/>
</dbReference>
<keyword evidence="13" id="KW-0418">Kinase</keyword>
<evidence type="ECO:0000256" key="9">
    <source>
        <dbReference type="ARBA" id="ARBA00022692"/>
    </source>
</evidence>
<keyword evidence="23" id="KW-1185">Reference proteome</keyword>
<dbReference type="Pfam" id="PF08263">
    <property type="entry name" value="LRRNT_2"/>
    <property type="match status" value="1"/>
</dbReference>
<gene>
    <name evidence="22" type="ORF">KP509_06G014200</name>
</gene>
<keyword evidence="5" id="KW-1003">Cell membrane</keyword>
<evidence type="ECO:0000256" key="6">
    <source>
        <dbReference type="ARBA" id="ARBA00022527"/>
    </source>
</evidence>
<evidence type="ECO:0000256" key="4">
    <source>
        <dbReference type="ARBA" id="ARBA00012513"/>
    </source>
</evidence>
<dbReference type="EC" id="2.7.11.1" evidence="4"/>
<dbReference type="FunFam" id="3.80.10.10:FF:000383">
    <property type="entry name" value="Leucine-rich repeat receptor protein kinase EMS1"/>
    <property type="match status" value="1"/>
</dbReference>
<dbReference type="Proteomes" id="UP000825935">
    <property type="component" value="Chromosome 6"/>
</dbReference>
<dbReference type="Pfam" id="PF23598">
    <property type="entry name" value="LRR_14"/>
    <property type="match status" value="1"/>
</dbReference>
<evidence type="ECO:0000256" key="20">
    <source>
        <dbReference type="SAM" id="Phobius"/>
    </source>
</evidence>
<evidence type="ECO:0000256" key="19">
    <source>
        <dbReference type="PROSITE-ProRule" id="PRU10141"/>
    </source>
</evidence>
<keyword evidence="7" id="KW-0433">Leucine-rich repeat</keyword>
<dbReference type="EMBL" id="CM035411">
    <property type="protein sequence ID" value="KAH7434358.1"/>
    <property type="molecule type" value="Genomic_DNA"/>
</dbReference>
<dbReference type="GO" id="GO:0005886">
    <property type="term" value="C:plasma membrane"/>
    <property type="evidence" value="ECO:0007669"/>
    <property type="project" value="UniProtKB-SubCell"/>
</dbReference>
<protein>
    <recommendedName>
        <fullName evidence="4">non-specific serine/threonine protein kinase</fullName>
        <ecNumber evidence="4">2.7.11.1</ecNumber>
    </recommendedName>
</protein>
<dbReference type="Gene3D" id="3.80.10.10">
    <property type="entry name" value="Ribonuclease Inhibitor"/>
    <property type="match status" value="3"/>
</dbReference>
<organism evidence="22 23">
    <name type="scientific">Ceratopteris richardii</name>
    <name type="common">Triangle waterfern</name>
    <dbReference type="NCBI Taxonomy" id="49495"/>
    <lineage>
        <taxon>Eukaryota</taxon>
        <taxon>Viridiplantae</taxon>
        <taxon>Streptophyta</taxon>
        <taxon>Embryophyta</taxon>
        <taxon>Tracheophyta</taxon>
        <taxon>Polypodiopsida</taxon>
        <taxon>Polypodiidae</taxon>
        <taxon>Polypodiales</taxon>
        <taxon>Pteridineae</taxon>
        <taxon>Pteridaceae</taxon>
        <taxon>Parkerioideae</taxon>
        <taxon>Ceratopteris</taxon>
    </lineage>
</organism>
<keyword evidence="12 19" id="KW-0547">Nucleotide-binding</keyword>
<dbReference type="GO" id="GO:0005524">
    <property type="term" value="F:ATP binding"/>
    <property type="evidence" value="ECO:0007669"/>
    <property type="project" value="UniProtKB-UniRule"/>
</dbReference>
<dbReference type="InterPro" id="IPR011009">
    <property type="entry name" value="Kinase-like_dom_sf"/>
</dbReference>
<evidence type="ECO:0000256" key="13">
    <source>
        <dbReference type="ARBA" id="ARBA00022777"/>
    </source>
</evidence>
<evidence type="ECO:0000259" key="21">
    <source>
        <dbReference type="PROSITE" id="PS50011"/>
    </source>
</evidence>
<dbReference type="InterPro" id="IPR008271">
    <property type="entry name" value="Ser/Thr_kinase_AS"/>
</dbReference>
<dbReference type="FunFam" id="3.30.200.20:FF:000328">
    <property type="entry name" value="Leucine-rich repeat protein kinase family protein"/>
    <property type="match status" value="1"/>
</dbReference>
<evidence type="ECO:0000256" key="11">
    <source>
        <dbReference type="ARBA" id="ARBA00022737"/>
    </source>
</evidence>
<dbReference type="PROSITE" id="PS51450">
    <property type="entry name" value="LRR"/>
    <property type="match status" value="1"/>
</dbReference>
<dbReference type="FunFam" id="3.80.10.10:FF:000129">
    <property type="entry name" value="Leucine-rich repeat receptor-like kinase"/>
    <property type="match status" value="1"/>
</dbReference>
<dbReference type="SUPFAM" id="SSF52058">
    <property type="entry name" value="L domain-like"/>
    <property type="match status" value="1"/>
</dbReference>
<dbReference type="InterPro" id="IPR055414">
    <property type="entry name" value="LRR_R13L4/SHOC2-like"/>
</dbReference>
<evidence type="ECO:0000256" key="18">
    <source>
        <dbReference type="ARBA" id="ARBA00023180"/>
    </source>
</evidence>
<dbReference type="AlphaFoldDB" id="A0A8T2UI59"/>
<dbReference type="InterPro" id="IPR001245">
    <property type="entry name" value="Ser-Thr/Tyr_kinase_cat_dom"/>
</dbReference>
<keyword evidence="10" id="KW-0732">Signal</keyword>
<keyword evidence="6" id="KW-0723">Serine/threonine-protein kinase</keyword>
<evidence type="ECO:0000256" key="8">
    <source>
        <dbReference type="ARBA" id="ARBA00022679"/>
    </source>
</evidence>
<sequence length="968" mass="106530">MGCWSLIRMFYSTLMPAFRGNERKIDHLIKGFLILHILSTSIYCCNGVTDQVEVAALKAIHNSIGDTFNRLNNWNGDDPCGSGWTGVLCETINGTDHVTELRLLNMNLTGIIAPDVGNLTELVILDLMWNNITGSIPREIGNLGKLYLLLVNGNKLTGELPPELGNLAGLNRIQIDQNNISGPIPSTFQFLKNAKHFHMNNNSLNGSIPPELGRLENLVHLLLDNNDLSGELPPELSNISTLLIIQLDNNHFNSSIPSNYSKLEKLTKLSLRNSNLTGAIPDLSAMSSLGYLDLSNNQLTGHLPSDISQTVIAIDLSYNQLDGDIPDVLYRLRALQFLSLRNNLLDGTFNGSILEHDAFVNASSVLVLDLQNNNITSFAAGALLGISNVTLRLFGNPVCNSTSVGQNLCIEYDGSILNSSFQSTTASKHVNCSSELTCNPSRNSELVYGLLQIDGQCHCAYPLNIGYRLKSPGFAIFPPYEDGFQVYLSSGLNLSEYQVNVSSFEWEPGPRLRMNLKLFPDSTTDEFTEAEVEHLYNTFSTWNIPDNDTFGPYEVLFFNKDFPYNGSSGTSSTSGLSRGAIAGIFIGAFSFAALLVAFFMILMLRHHHRLSTARRKQGRIKVDGVKSFTYDEMTKATNNFESSAEVGSGGYGKVYKGTLADGTIVAIKRAQEGSMQGTREFFNEIELLSRIHHRNLVYLIGFCDDENEQMLVYEYMENGTLRDQLNSSSKKPLDFATRIQIALGSAKGILYLHTEANPPIYHRDIKSSNILLDSKIMAKVADFGLSRLAPVAEVEGNTAGHVSTVVKGTPGYLDPEYFLTHKLTDKSDVYSFGVVLLELITGMHPISNGKNLVREANLAYEAGMMLSVVDPRMGNHAAEGLEQLFRLAISCVGDDPDSRPSMSEVVRQLDGIWSITPGRHPIVSFEMSEDRGSESNNSRDLPYKYPFVSSDIPGSALMSGTIPEVVPR</sequence>
<evidence type="ECO:0000256" key="1">
    <source>
        <dbReference type="ARBA" id="ARBA00004236"/>
    </source>
</evidence>
<dbReference type="Gene3D" id="1.10.510.10">
    <property type="entry name" value="Transferase(Phosphotransferase) domain 1"/>
    <property type="match status" value="1"/>
</dbReference>
<evidence type="ECO:0000256" key="10">
    <source>
        <dbReference type="ARBA" id="ARBA00022729"/>
    </source>
</evidence>
<evidence type="ECO:0000256" key="14">
    <source>
        <dbReference type="ARBA" id="ARBA00022840"/>
    </source>
</evidence>
<evidence type="ECO:0000313" key="22">
    <source>
        <dbReference type="EMBL" id="KAH7434358.1"/>
    </source>
</evidence>
<dbReference type="Gene3D" id="3.30.200.20">
    <property type="entry name" value="Phosphorylase Kinase, domain 1"/>
    <property type="match status" value="1"/>
</dbReference>
<dbReference type="SMART" id="SM00220">
    <property type="entry name" value="S_TKc"/>
    <property type="match status" value="1"/>
</dbReference>
<keyword evidence="9 20" id="KW-0812">Transmembrane</keyword>
<dbReference type="SMART" id="SM00369">
    <property type="entry name" value="LRR_TYP"/>
    <property type="match status" value="5"/>
</dbReference>
<name>A0A8T2UI59_CERRI</name>
<evidence type="ECO:0000256" key="3">
    <source>
        <dbReference type="ARBA" id="ARBA00008684"/>
    </source>
</evidence>
<dbReference type="CDD" id="cd14066">
    <property type="entry name" value="STKc_IRAK"/>
    <property type="match status" value="1"/>
</dbReference>
<reference evidence="22" key="1">
    <citation type="submission" date="2021-08" db="EMBL/GenBank/DDBJ databases">
        <title>WGS assembly of Ceratopteris richardii.</title>
        <authorList>
            <person name="Marchant D.B."/>
            <person name="Chen G."/>
            <person name="Jenkins J."/>
            <person name="Shu S."/>
            <person name="Leebens-Mack J."/>
            <person name="Grimwood J."/>
            <person name="Schmutz J."/>
            <person name="Soltis P."/>
            <person name="Soltis D."/>
            <person name="Chen Z.-H."/>
        </authorList>
    </citation>
    <scope>NUCLEOTIDE SEQUENCE</scope>
    <source>
        <strain evidence="22">Whitten #5841</strain>
        <tissue evidence="22">Leaf</tissue>
    </source>
</reference>
<comment type="caution">
    <text evidence="22">The sequence shown here is derived from an EMBL/GenBank/DDBJ whole genome shotgun (WGS) entry which is preliminary data.</text>
</comment>
<dbReference type="PROSITE" id="PS00107">
    <property type="entry name" value="PROTEIN_KINASE_ATP"/>
    <property type="match status" value="1"/>
</dbReference>
<keyword evidence="15 20" id="KW-1133">Transmembrane helix</keyword>
<evidence type="ECO:0000256" key="12">
    <source>
        <dbReference type="ARBA" id="ARBA00022741"/>
    </source>
</evidence>
<keyword evidence="18" id="KW-0325">Glycoprotein</keyword>
<keyword evidence="16 20" id="KW-0472">Membrane</keyword>
<dbReference type="Pfam" id="PF07714">
    <property type="entry name" value="PK_Tyr_Ser-Thr"/>
    <property type="match status" value="1"/>
</dbReference>
<keyword evidence="11" id="KW-0677">Repeat</keyword>
<dbReference type="InterPro" id="IPR032675">
    <property type="entry name" value="LRR_dom_sf"/>
</dbReference>
<comment type="similarity">
    <text evidence="3">Belongs to the protein kinase superfamily. Ser/Thr protein kinase family.</text>
</comment>
<dbReference type="InterPro" id="IPR003591">
    <property type="entry name" value="Leu-rich_rpt_typical-subtyp"/>
</dbReference>
<dbReference type="OMA" id="CPFPYEY"/>
<evidence type="ECO:0000256" key="2">
    <source>
        <dbReference type="ARBA" id="ARBA00004479"/>
    </source>
</evidence>
<evidence type="ECO:0000256" key="16">
    <source>
        <dbReference type="ARBA" id="ARBA00023136"/>
    </source>
</evidence>
<feature type="transmembrane region" description="Helical" evidence="20">
    <location>
        <begin position="580"/>
        <end position="604"/>
    </location>
</feature>
<keyword evidence="8" id="KW-0808">Transferase</keyword>
<dbReference type="FunFam" id="3.80.10.10:FF:000041">
    <property type="entry name" value="LRR receptor-like serine/threonine-protein kinase ERECTA"/>
    <property type="match status" value="1"/>
</dbReference>
<dbReference type="PROSITE" id="PS50011">
    <property type="entry name" value="PROTEIN_KINASE_DOM"/>
    <property type="match status" value="1"/>
</dbReference>
<evidence type="ECO:0000313" key="23">
    <source>
        <dbReference type="Proteomes" id="UP000825935"/>
    </source>
</evidence>
<dbReference type="InterPro" id="IPR013210">
    <property type="entry name" value="LRR_N_plant-typ"/>
</dbReference>
<dbReference type="InterPro" id="IPR000719">
    <property type="entry name" value="Prot_kinase_dom"/>
</dbReference>